<dbReference type="InterPro" id="IPR012337">
    <property type="entry name" value="RNaseH-like_sf"/>
</dbReference>
<reference evidence="3 4" key="1">
    <citation type="submission" date="2024-02" db="EMBL/GenBank/DDBJ databases">
        <title>High-quality chromosome-scale genome assembly of Pensacola bahiagrass (Paspalum notatum Flugge var. saurae).</title>
        <authorList>
            <person name="Vega J.M."/>
            <person name="Podio M."/>
            <person name="Orjuela J."/>
            <person name="Siena L.A."/>
            <person name="Pessino S.C."/>
            <person name="Combes M.C."/>
            <person name="Mariac C."/>
            <person name="Albertini E."/>
            <person name="Pupilli F."/>
            <person name="Ortiz J.P.A."/>
            <person name="Leblanc O."/>
        </authorList>
    </citation>
    <scope>NUCLEOTIDE SEQUENCE [LARGE SCALE GENOMIC DNA]</scope>
    <source>
        <strain evidence="3">R1</strain>
        <tissue evidence="3">Leaf</tissue>
    </source>
</reference>
<dbReference type="PANTHER" id="PTHR45835:SF99">
    <property type="entry name" value="CHROMO DOMAIN-CONTAINING PROTEIN-RELATED"/>
    <property type="match status" value="1"/>
</dbReference>
<evidence type="ECO:0000259" key="2">
    <source>
        <dbReference type="PROSITE" id="PS50994"/>
    </source>
</evidence>
<evidence type="ECO:0000313" key="4">
    <source>
        <dbReference type="Proteomes" id="UP001341281"/>
    </source>
</evidence>
<feature type="domain" description="Integrase catalytic" evidence="2">
    <location>
        <begin position="1"/>
        <end position="158"/>
    </location>
</feature>
<dbReference type="Proteomes" id="UP001341281">
    <property type="component" value="Chromosome 03"/>
</dbReference>
<name>A0AAQ3T1Z0_PASNO</name>
<dbReference type="GO" id="GO:0015074">
    <property type="term" value="P:DNA integration"/>
    <property type="evidence" value="ECO:0007669"/>
    <property type="project" value="InterPro"/>
</dbReference>
<gene>
    <name evidence="3" type="ORF">U9M48_013283</name>
</gene>
<proteinExistence type="predicted"/>
<feature type="region of interest" description="Disordered" evidence="1">
    <location>
        <begin position="366"/>
        <end position="399"/>
    </location>
</feature>
<dbReference type="InterPro" id="IPR001584">
    <property type="entry name" value="Integrase_cat-core"/>
</dbReference>
<dbReference type="InterPro" id="IPR036397">
    <property type="entry name" value="RNaseH_sf"/>
</dbReference>
<protein>
    <recommendedName>
        <fullName evidence="2">Integrase catalytic domain-containing protein</fullName>
    </recommendedName>
</protein>
<accession>A0AAQ3T1Z0</accession>
<evidence type="ECO:0000313" key="3">
    <source>
        <dbReference type="EMBL" id="WVZ63669.1"/>
    </source>
</evidence>
<dbReference type="Gene3D" id="3.30.420.10">
    <property type="entry name" value="Ribonuclease H-like superfamily/Ribonuclease H"/>
    <property type="match status" value="1"/>
</dbReference>
<dbReference type="GO" id="GO:0003676">
    <property type="term" value="F:nucleic acid binding"/>
    <property type="evidence" value="ECO:0007669"/>
    <property type="project" value="InterPro"/>
</dbReference>
<dbReference type="InterPro" id="IPR056924">
    <property type="entry name" value="SH3_Tf2-1"/>
</dbReference>
<organism evidence="3 4">
    <name type="scientific">Paspalum notatum var. saurae</name>
    <dbReference type="NCBI Taxonomy" id="547442"/>
    <lineage>
        <taxon>Eukaryota</taxon>
        <taxon>Viridiplantae</taxon>
        <taxon>Streptophyta</taxon>
        <taxon>Embryophyta</taxon>
        <taxon>Tracheophyta</taxon>
        <taxon>Spermatophyta</taxon>
        <taxon>Magnoliopsida</taxon>
        <taxon>Liliopsida</taxon>
        <taxon>Poales</taxon>
        <taxon>Poaceae</taxon>
        <taxon>PACMAD clade</taxon>
        <taxon>Panicoideae</taxon>
        <taxon>Andropogonodae</taxon>
        <taxon>Paspaleae</taxon>
        <taxon>Paspalinae</taxon>
        <taxon>Paspalum</taxon>
    </lineage>
</organism>
<dbReference type="EMBL" id="CP144747">
    <property type="protein sequence ID" value="WVZ63669.1"/>
    <property type="molecule type" value="Genomic_DNA"/>
</dbReference>
<dbReference type="SUPFAM" id="SSF53098">
    <property type="entry name" value="Ribonuclease H-like"/>
    <property type="match status" value="1"/>
</dbReference>
<dbReference type="PANTHER" id="PTHR45835">
    <property type="entry name" value="YALI0A06105P"/>
    <property type="match status" value="1"/>
</dbReference>
<sequence length="399" mass="45937">MDFIVGLPRTQKGYNSISVVMDRLTKVAHFIPVNTTYSGARLPELYIYRIVCLHGVPKQIISDRGSQFTSYFWEQLYDSLDSKLRFSTAYHPQTDGQTERTNQILEDMLRYGTSWDKSLPYSELSYNNSYQASLKKSSFEALYGRRCRTPLFWNQTGEKQVFGPDLIRDAEQQIKMVCENLRVAQSRQKSYANVRRRDLTFKVDDFVYLKVSPMRGIRRFNVKGKLAPRYIGPFKIVERKGEVAYKLELPSKLSSIHDVFHVSQLKKCLRVPEEQAPLEGLDVQEDLTYTKHPVKILETSKRVTRNRRVKMCRVQRKHHLEDEATWEGEKELIELILVSLLATYKNLGGEIPVKGGRNISISIQRNSKIEKKKKEKQGGSQTGQAWLGSANPASSSRTG</sequence>
<dbReference type="Pfam" id="PF24626">
    <property type="entry name" value="SH3_Tf2-1"/>
    <property type="match status" value="1"/>
</dbReference>
<dbReference type="PROSITE" id="PS50994">
    <property type="entry name" value="INTEGRASE"/>
    <property type="match status" value="1"/>
</dbReference>
<keyword evidence="4" id="KW-1185">Reference proteome</keyword>
<evidence type="ECO:0000256" key="1">
    <source>
        <dbReference type="SAM" id="MobiDB-lite"/>
    </source>
</evidence>
<dbReference type="AlphaFoldDB" id="A0AAQ3T1Z0"/>